<name>D2Z891_9BACT</name>
<dbReference type="EMBL" id="ABTR02000001">
    <property type="protein sequence ID" value="EFC91688.1"/>
    <property type="molecule type" value="Genomic_DNA"/>
</dbReference>
<keyword evidence="4" id="KW-0067">ATP-binding</keyword>
<evidence type="ECO:0000313" key="9">
    <source>
        <dbReference type="Proteomes" id="UP000006427"/>
    </source>
</evidence>
<dbReference type="PANTHER" id="PTHR12131:SF1">
    <property type="entry name" value="ATP-DEPENDENT RNA HELICASE SUPV3L1, MITOCHONDRIAL-RELATED"/>
    <property type="match status" value="1"/>
</dbReference>
<dbReference type="GO" id="GO:0016787">
    <property type="term" value="F:hydrolase activity"/>
    <property type="evidence" value="ECO:0007669"/>
    <property type="project" value="UniProtKB-KW"/>
</dbReference>
<dbReference type="GO" id="GO:0005524">
    <property type="term" value="F:ATP binding"/>
    <property type="evidence" value="ECO:0007669"/>
    <property type="project" value="UniProtKB-KW"/>
</dbReference>
<dbReference type="AlphaFoldDB" id="D2Z891"/>
<feature type="compositionally biased region" description="Basic residues" evidence="5">
    <location>
        <begin position="566"/>
        <end position="581"/>
    </location>
</feature>
<dbReference type="SMART" id="SM00490">
    <property type="entry name" value="HELICc"/>
    <property type="match status" value="1"/>
</dbReference>
<dbReference type="GO" id="GO:0003676">
    <property type="term" value="F:nucleic acid binding"/>
    <property type="evidence" value="ECO:0007669"/>
    <property type="project" value="InterPro"/>
</dbReference>
<dbReference type="STRING" id="469381.Dpep_1662"/>
<evidence type="ECO:0000313" key="8">
    <source>
        <dbReference type="EMBL" id="EFC91688.1"/>
    </source>
</evidence>
<keyword evidence="2" id="KW-0378">Hydrolase</keyword>
<dbReference type="InterPro" id="IPR014001">
    <property type="entry name" value="Helicase_ATP-bd"/>
</dbReference>
<accession>D2Z891</accession>
<dbReference type="PROSITE" id="PS51192">
    <property type="entry name" value="HELICASE_ATP_BIND_1"/>
    <property type="match status" value="1"/>
</dbReference>
<dbReference type="Gene3D" id="3.40.50.300">
    <property type="entry name" value="P-loop containing nucleotide triphosphate hydrolases"/>
    <property type="match status" value="2"/>
</dbReference>
<dbReference type="Proteomes" id="UP000006427">
    <property type="component" value="Unassembled WGS sequence"/>
</dbReference>
<dbReference type="InterPro" id="IPR001650">
    <property type="entry name" value="Helicase_C-like"/>
</dbReference>
<dbReference type="InterPro" id="IPR027417">
    <property type="entry name" value="P-loop_NTPase"/>
</dbReference>
<dbReference type="GO" id="GO:0004386">
    <property type="term" value="F:helicase activity"/>
    <property type="evidence" value="ECO:0007669"/>
    <property type="project" value="UniProtKB-KW"/>
</dbReference>
<evidence type="ECO:0000259" key="6">
    <source>
        <dbReference type="PROSITE" id="PS51192"/>
    </source>
</evidence>
<evidence type="ECO:0000256" key="4">
    <source>
        <dbReference type="ARBA" id="ARBA00022840"/>
    </source>
</evidence>
<feature type="domain" description="Helicase ATP-binding" evidence="6">
    <location>
        <begin position="28"/>
        <end position="188"/>
    </location>
</feature>
<dbReference type="PaxDb" id="469381-Dpep_1662"/>
<dbReference type="Pfam" id="PF00270">
    <property type="entry name" value="DEAD"/>
    <property type="match status" value="1"/>
</dbReference>
<dbReference type="InterPro" id="IPR011545">
    <property type="entry name" value="DEAD/DEAH_box_helicase_dom"/>
</dbReference>
<evidence type="ECO:0000256" key="5">
    <source>
        <dbReference type="SAM" id="MobiDB-lite"/>
    </source>
</evidence>
<gene>
    <name evidence="8" type="ORF">Dpep_1662</name>
</gene>
<dbReference type="eggNOG" id="COG4581">
    <property type="taxonomic scope" value="Bacteria"/>
</dbReference>
<evidence type="ECO:0000256" key="2">
    <source>
        <dbReference type="ARBA" id="ARBA00022801"/>
    </source>
</evidence>
<reference evidence="8 9" key="1">
    <citation type="journal article" date="2010" name="Stand. Genomic Sci.">
        <title>Permanent draft genome sequence of Dethiosulfovibrio peptidovorans type strain (SEBR 4207).</title>
        <authorList>
            <person name="Labutti K."/>
            <person name="Mayilraj S."/>
            <person name="Clum A."/>
            <person name="Lucas S."/>
            <person name="Glavina Del Rio T."/>
            <person name="Nolan M."/>
            <person name="Tice H."/>
            <person name="Cheng J.F."/>
            <person name="Pitluck S."/>
            <person name="Liolios K."/>
            <person name="Ivanova N."/>
            <person name="Mavromatis K."/>
            <person name="Mikhailova N."/>
            <person name="Pati A."/>
            <person name="Goodwin L."/>
            <person name="Chen A."/>
            <person name="Palaniappan K."/>
            <person name="Land M."/>
            <person name="Hauser L."/>
            <person name="Chang Y.J."/>
            <person name="Jeffries C.D."/>
            <person name="Rohde M."/>
            <person name="Spring S."/>
            <person name="Goker M."/>
            <person name="Woyke T."/>
            <person name="Bristow J."/>
            <person name="Eisen J.A."/>
            <person name="Markowitz V."/>
            <person name="Hugenholtz P."/>
            <person name="Kyrpides N.C."/>
            <person name="Klenk H.P."/>
            <person name="Lapidus A."/>
        </authorList>
    </citation>
    <scope>NUCLEOTIDE SEQUENCE [LARGE SCALE GENOMIC DNA]</scope>
    <source>
        <strain evidence="8 9">DSM 11002</strain>
    </source>
</reference>
<evidence type="ECO:0000259" key="7">
    <source>
        <dbReference type="PROSITE" id="PS51194"/>
    </source>
</evidence>
<dbReference type="SMART" id="SM00487">
    <property type="entry name" value="DEXDc"/>
    <property type="match status" value="1"/>
</dbReference>
<keyword evidence="1" id="KW-0547">Nucleotide-binding</keyword>
<proteinExistence type="predicted"/>
<feature type="domain" description="Helicase C-terminal" evidence="7">
    <location>
        <begin position="211"/>
        <end position="383"/>
    </location>
</feature>
<feature type="region of interest" description="Disordered" evidence="5">
    <location>
        <begin position="551"/>
        <end position="581"/>
    </location>
</feature>
<dbReference type="InterPro" id="IPR050699">
    <property type="entry name" value="RNA-DNA_Helicase"/>
</dbReference>
<keyword evidence="3 8" id="KW-0347">Helicase</keyword>
<dbReference type="SUPFAM" id="SSF52540">
    <property type="entry name" value="P-loop containing nucleoside triphosphate hydrolases"/>
    <property type="match status" value="1"/>
</dbReference>
<feature type="compositionally biased region" description="Basic and acidic residues" evidence="5">
    <location>
        <begin position="554"/>
        <end position="565"/>
    </location>
</feature>
<organism evidence="8 9">
    <name type="scientific">Dethiosulfovibrio peptidovorans DSM 11002</name>
    <dbReference type="NCBI Taxonomy" id="469381"/>
    <lineage>
        <taxon>Bacteria</taxon>
        <taxon>Thermotogati</taxon>
        <taxon>Synergistota</taxon>
        <taxon>Synergistia</taxon>
        <taxon>Synergistales</taxon>
        <taxon>Dethiosulfovibrionaceae</taxon>
        <taxon>Dethiosulfovibrio</taxon>
    </lineage>
</organism>
<dbReference type="PROSITE" id="PS51194">
    <property type="entry name" value="HELICASE_CTER"/>
    <property type="match status" value="1"/>
</dbReference>
<keyword evidence="9" id="KW-1185">Reference proteome</keyword>
<protein>
    <submittedName>
        <fullName evidence="8">DEAD/DEAH box helicase domain protein</fullName>
    </submittedName>
</protein>
<dbReference type="Pfam" id="PF00271">
    <property type="entry name" value="Helicase_C"/>
    <property type="match status" value="1"/>
</dbReference>
<evidence type="ECO:0000256" key="1">
    <source>
        <dbReference type="ARBA" id="ARBA00022741"/>
    </source>
</evidence>
<evidence type="ECO:0000256" key="3">
    <source>
        <dbReference type="ARBA" id="ARBA00022806"/>
    </source>
</evidence>
<dbReference type="PANTHER" id="PTHR12131">
    <property type="entry name" value="ATP-DEPENDENT RNA AND DNA HELICASE"/>
    <property type="match status" value="1"/>
</dbReference>
<comment type="caution">
    <text evidence="8">The sequence shown here is derived from an EMBL/GenBank/DDBJ whole genome shotgun (WGS) entry which is preliminary data.</text>
</comment>
<sequence length="581" mass="65771">MDNEINDVTLGRDEFMMGDSLYPWQRRAIDRIGGESAVLSAPTGSGKTWVAYIWAGLYDLEGGKLDIPSGERVIFTAPIKALSNERYMDLISMGFDVGIETGDFKKNSQASVICCTQEIYALKYAGRSGIKLVIDEFHYIFGENDRSRAYIDGIRKTSSDVPMLVMSATFGGASKVQAYLERITGRPFVLFESSERVTDLVFCDEPVTPREIRDALVFVFSQKGAQQVADMIADERLRFDDSRKRRLEDLAWILEVSGIRRCMFKGVGVYHGSLLPKEKLLVERAYRERIIDVVVGTDALALGVNLPAERAVFAQLVKFHDRCPISKNAFLQMSGRAGRKGLFEKGYVTWIDKSPAEAFGVRTEDVFRSLVSSPSEEARVELRPDFGAILKGRSSVENEADIVASGSLPELSYSRVLADIRQAMEIIDGSLDKIVPDEKTRFRTILADVWYGEMEVEQNLDMAELFFWGIGKDDYVHPDGLTAAELLLKHERNELQSLLKVKRFNNSLPEDYKLSRMDEVDEAVMEIDPTVFGFEEKIYEMDTTKVELPALKHRVTDKSKEGEKRSGRRRRKDFAKRGRRR</sequence>